<dbReference type="Proteomes" id="UP000886742">
    <property type="component" value="Unassembled WGS sequence"/>
</dbReference>
<sequence>MRKILFLIPLLVICAIPTHSYAITEAECSTKETQEECPAGCYWDRTGCKVCGVGEYTTKAGQTECTQCSHPTKGSWEWADESTGHTANDCPWTTTCEYNEYWDISGIINGSNFGCEPCGEHYNSTQTNSYPISGAGIISTDGLQYLKDAVCVGKVYKLDLQRNTWFLPNQHKQAYVKFDEGFAANANSGDWDENYLPQSAVPGDRPIKSFKGYNSNKDCNDIMFFTREESNGTIKAKFNQNWNRLFNLKDSEENTKQLFMCWENLEATINYLNPSGGTWKQDKYTMDDDKPDSYYKILQYGGSVPDGGMFSHYTCTYIDAAGTEKTCTKSTVTPETTDFVPDGTTVNLKPNFGDCPDGYWCKSGSKNPCPAGTTSAGGAASEENCYMVRGNNGTRFCDSNGCFFLPGSGNISFAPDTP</sequence>
<comment type="caution">
    <text evidence="2">The sequence shown here is derived from an EMBL/GenBank/DDBJ whole genome shotgun (WGS) entry which is preliminary data.</text>
</comment>
<proteinExistence type="predicted"/>
<dbReference type="EMBL" id="DVJI01000012">
    <property type="protein sequence ID" value="HIS71135.1"/>
    <property type="molecule type" value="Genomic_DNA"/>
</dbReference>
<evidence type="ECO:0000313" key="2">
    <source>
        <dbReference type="EMBL" id="HIS71135.1"/>
    </source>
</evidence>
<reference evidence="2" key="2">
    <citation type="journal article" date="2021" name="PeerJ">
        <title>Extensive microbial diversity within the chicken gut microbiome revealed by metagenomics and culture.</title>
        <authorList>
            <person name="Gilroy R."/>
            <person name="Ravi A."/>
            <person name="Getino M."/>
            <person name="Pursley I."/>
            <person name="Horton D.L."/>
            <person name="Alikhan N.F."/>
            <person name="Baker D."/>
            <person name="Gharbi K."/>
            <person name="Hall N."/>
            <person name="Watson M."/>
            <person name="Adriaenssens E.M."/>
            <person name="Foster-Nyarko E."/>
            <person name="Jarju S."/>
            <person name="Secka A."/>
            <person name="Antonio M."/>
            <person name="Oren A."/>
            <person name="Chaudhuri R.R."/>
            <person name="La Ragione R."/>
            <person name="Hildebrand F."/>
            <person name="Pallen M.J."/>
        </authorList>
    </citation>
    <scope>NUCLEOTIDE SEQUENCE</scope>
    <source>
        <strain evidence="2">ChiGjej3B3-5194</strain>
    </source>
</reference>
<gene>
    <name evidence="2" type="ORF">IAD02_04095</name>
</gene>
<name>A0A9D1FGH9_9PROT</name>
<feature type="signal peptide" evidence="1">
    <location>
        <begin position="1"/>
        <end position="22"/>
    </location>
</feature>
<evidence type="ECO:0000313" key="3">
    <source>
        <dbReference type="Proteomes" id="UP000886742"/>
    </source>
</evidence>
<feature type="chain" id="PRO_5039154675" evidence="1">
    <location>
        <begin position="23"/>
        <end position="418"/>
    </location>
</feature>
<accession>A0A9D1FGH9</accession>
<organism evidence="2 3">
    <name type="scientific">Candidatus Enterousia intestinigallinarum</name>
    <dbReference type="NCBI Taxonomy" id="2840790"/>
    <lineage>
        <taxon>Bacteria</taxon>
        <taxon>Pseudomonadati</taxon>
        <taxon>Pseudomonadota</taxon>
        <taxon>Alphaproteobacteria</taxon>
        <taxon>Candidatus Enterousia</taxon>
    </lineage>
</organism>
<evidence type="ECO:0000256" key="1">
    <source>
        <dbReference type="SAM" id="SignalP"/>
    </source>
</evidence>
<protein>
    <submittedName>
        <fullName evidence="2">Uncharacterized protein</fullName>
    </submittedName>
</protein>
<dbReference type="AlphaFoldDB" id="A0A9D1FGH9"/>
<reference evidence="2" key="1">
    <citation type="submission" date="2020-10" db="EMBL/GenBank/DDBJ databases">
        <authorList>
            <person name="Gilroy R."/>
        </authorList>
    </citation>
    <scope>NUCLEOTIDE SEQUENCE</scope>
    <source>
        <strain evidence="2">ChiGjej3B3-5194</strain>
    </source>
</reference>
<keyword evidence="1" id="KW-0732">Signal</keyword>